<name>A0A6A2WNY4_HIBSY</name>
<dbReference type="Proteomes" id="UP000436088">
    <property type="component" value="Unassembled WGS sequence"/>
</dbReference>
<proteinExistence type="predicted"/>
<dbReference type="EMBL" id="VEPZ02001760">
    <property type="protein sequence ID" value="KAE8657475.1"/>
    <property type="molecule type" value="Genomic_DNA"/>
</dbReference>
<gene>
    <name evidence="1" type="ORF">F3Y22_tig00116995pilonHSYRG00176</name>
</gene>
<protein>
    <submittedName>
        <fullName evidence="1">Uncharacterized protein</fullName>
    </submittedName>
</protein>
<evidence type="ECO:0000313" key="2">
    <source>
        <dbReference type="Proteomes" id="UP000436088"/>
    </source>
</evidence>
<accession>A0A6A2WNY4</accession>
<dbReference type="AlphaFoldDB" id="A0A6A2WNY4"/>
<sequence length="126" mass="14006">MAAIGVSSPTALKQRGRKIHFIQLYMNMHLFLTYSIQLTQFRVESTTELCLLDGAEGGIGNPLGKKLNICPWYMKPVTYFLGKTACETPSPMTVVLPGLVAKLEPATRKEPFEDEEKTKALIFGDL</sequence>
<evidence type="ECO:0000313" key="1">
    <source>
        <dbReference type="EMBL" id="KAE8657475.1"/>
    </source>
</evidence>
<reference evidence="1" key="1">
    <citation type="submission" date="2019-09" db="EMBL/GenBank/DDBJ databases">
        <title>Draft genome information of white flower Hibiscus syriacus.</title>
        <authorList>
            <person name="Kim Y.-M."/>
        </authorList>
    </citation>
    <scope>NUCLEOTIDE SEQUENCE [LARGE SCALE GENOMIC DNA]</scope>
    <source>
        <strain evidence="1">YM2019G1</strain>
    </source>
</reference>
<comment type="caution">
    <text evidence="1">The sequence shown here is derived from an EMBL/GenBank/DDBJ whole genome shotgun (WGS) entry which is preliminary data.</text>
</comment>
<keyword evidence="2" id="KW-1185">Reference proteome</keyword>
<organism evidence="1 2">
    <name type="scientific">Hibiscus syriacus</name>
    <name type="common">Rose of Sharon</name>
    <dbReference type="NCBI Taxonomy" id="106335"/>
    <lineage>
        <taxon>Eukaryota</taxon>
        <taxon>Viridiplantae</taxon>
        <taxon>Streptophyta</taxon>
        <taxon>Embryophyta</taxon>
        <taxon>Tracheophyta</taxon>
        <taxon>Spermatophyta</taxon>
        <taxon>Magnoliopsida</taxon>
        <taxon>eudicotyledons</taxon>
        <taxon>Gunneridae</taxon>
        <taxon>Pentapetalae</taxon>
        <taxon>rosids</taxon>
        <taxon>malvids</taxon>
        <taxon>Malvales</taxon>
        <taxon>Malvaceae</taxon>
        <taxon>Malvoideae</taxon>
        <taxon>Hibiscus</taxon>
    </lineage>
</organism>